<name>A0A814D5P2_9BILA</name>
<organism evidence="2 3">
    <name type="scientific">Brachionus calyciflorus</name>
    <dbReference type="NCBI Taxonomy" id="104777"/>
    <lineage>
        <taxon>Eukaryota</taxon>
        <taxon>Metazoa</taxon>
        <taxon>Spiralia</taxon>
        <taxon>Gnathifera</taxon>
        <taxon>Rotifera</taxon>
        <taxon>Eurotatoria</taxon>
        <taxon>Monogononta</taxon>
        <taxon>Pseudotrocha</taxon>
        <taxon>Ploima</taxon>
        <taxon>Brachionidae</taxon>
        <taxon>Brachionus</taxon>
    </lineage>
</organism>
<keyword evidence="1" id="KW-0175">Coiled coil</keyword>
<evidence type="ECO:0000313" key="2">
    <source>
        <dbReference type="EMBL" id="CAF0948743.1"/>
    </source>
</evidence>
<comment type="caution">
    <text evidence="2">The sequence shown here is derived from an EMBL/GenBank/DDBJ whole genome shotgun (WGS) entry which is preliminary data.</text>
</comment>
<dbReference type="OrthoDB" id="5875349at2759"/>
<dbReference type="InterPro" id="IPR013083">
    <property type="entry name" value="Znf_RING/FYVE/PHD"/>
</dbReference>
<dbReference type="Gene3D" id="3.30.40.10">
    <property type="entry name" value="Zinc/RING finger domain, C3HC4 (zinc finger)"/>
    <property type="match status" value="1"/>
</dbReference>
<dbReference type="EMBL" id="CAJNOC010002731">
    <property type="protein sequence ID" value="CAF0948743.1"/>
    <property type="molecule type" value="Genomic_DNA"/>
</dbReference>
<dbReference type="AlphaFoldDB" id="A0A814D5P2"/>
<proteinExistence type="predicted"/>
<evidence type="ECO:0000313" key="3">
    <source>
        <dbReference type="Proteomes" id="UP000663879"/>
    </source>
</evidence>
<evidence type="ECO:0000256" key="1">
    <source>
        <dbReference type="SAM" id="Coils"/>
    </source>
</evidence>
<feature type="non-terminal residue" evidence="2">
    <location>
        <position position="203"/>
    </location>
</feature>
<accession>A0A814D5P2</accession>
<sequence>MIFEKNSLICPYCEKCFIEPKVLPCGENACSKCLPESGCFDCLVCTDSHETPKNGFPNNKILFRALEQPINFEKIEAKNQEFKANMEYSKIKLDELKSRMVQLEAEVIEHCKLIINQIDLNAEEKINLINNNREDLIKMANEYQDKCLSNLTKYTKNLAELSEEVNFLIKDKDLLLNKKDIDEKLEKYYYVISKLELSQKEIR</sequence>
<gene>
    <name evidence="2" type="ORF">OXX778_LOCUS13826</name>
</gene>
<evidence type="ECO:0008006" key="4">
    <source>
        <dbReference type="Google" id="ProtNLM"/>
    </source>
</evidence>
<reference evidence="2" key="1">
    <citation type="submission" date="2021-02" db="EMBL/GenBank/DDBJ databases">
        <authorList>
            <person name="Nowell W R."/>
        </authorList>
    </citation>
    <scope>NUCLEOTIDE SEQUENCE</scope>
    <source>
        <strain evidence="2">Ploen Becks lab</strain>
    </source>
</reference>
<feature type="coiled-coil region" evidence="1">
    <location>
        <begin position="79"/>
        <end position="178"/>
    </location>
</feature>
<protein>
    <recommendedName>
        <fullName evidence="4">RING-type domain-containing protein</fullName>
    </recommendedName>
</protein>
<keyword evidence="3" id="KW-1185">Reference proteome</keyword>
<dbReference type="Proteomes" id="UP000663879">
    <property type="component" value="Unassembled WGS sequence"/>
</dbReference>